<feature type="compositionally biased region" description="Basic and acidic residues" evidence="1">
    <location>
        <begin position="378"/>
        <end position="391"/>
    </location>
</feature>
<proteinExistence type="predicted"/>
<comment type="caution">
    <text evidence="2">The sequence shown here is derived from an EMBL/GenBank/DDBJ whole genome shotgun (WGS) entry which is preliminary data.</text>
</comment>
<evidence type="ECO:0000313" key="3">
    <source>
        <dbReference type="Proteomes" id="UP000567179"/>
    </source>
</evidence>
<accession>A0A8H5BEV0</accession>
<name>A0A8H5BEV0_9AGAR</name>
<keyword evidence="3" id="KW-1185">Reference proteome</keyword>
<dbReference type="Proteomes" id="UP000567179">
    <property type="component" value="Unassembled WGS sequence"/>
</dbReference>
<feature type="region of interest" description="Disordered" evidence="1">
    <location>
        <begin position="362"/>
        <end position="400"/>
    </location>
</feature>
<gene>
    <name evidence="2" type="ORF">D9619_002141</name>
</gene>
<reference evidence="2 3" key="1">
    <citation type="journal article" date="2020" name="ISME J.">
        <title>Uncovering the hidden diversity of litter-decomposition mechanisms in mushroom-forming fungi.</title>
        <authorList>
            <person name="Floudas D."/>
            <person name="Bentzer J."/>
            <person name="Ahren D."/>
            <person name="Johansson T."/>
            <person name="Persson P."/>
            <person name="Tunlid A."/>
        </authorList>
    </citation>
    <scope>NUCLEOTIDE SEQUENCE [LARGE SCALE GENOMIC DNA]</scope>
    <source>
        <strain evidence="2 3">CBS 101986</strain>
    </source>
</reference>
<evidence type="ECO:0000313" key="2">
    <source>
        <dbReference type="EMBL" id="KAF5320902.1"/>
    </source>
</evidence>
<sequence length="400" mass="44363">MDEINIVHRTDAGLGHVRPIRGLGIVRGRPRKIVSREYFIDTRTGWDTDRALVILKHKRLLDNGSDESFFRHTFGRQGKTVFPARAGRHEHHEDATHGQENLPHASTSEWRPTPPTEGSSQTSSSANTHDEGFARDVERADLGMRPPERPGHESPSSAAMFPHAQVKIFDGEFHNVAHIYESDPQAPGGGASALQFAGLASLQVASIATHHLHCNHPQVAPPPVMASPSTVYIALHFPSLYRQLKGIEQPPVAGRYCMDLDEEIDVLLHIPDKQDIYIVRNLVYRIQPIGLASVNANTVINDVTRLLSLFATPATTPVWALAASSRFFCSAATLKNTHVLNTERDGGTRSEAHWSSWLKNPSRGRNELDFENASFKTLPDDDKERNGRSGETEQQETTAR</sequence>
<protein>
    <submittedName>
        <fullName evidence="2">Uncharacterized protein</fullName>
    </submittedName>
</protein>
<feature type="region of interest" description="Disordered" evidence="1">
    <location>
        <begin position="88"/>
        <end position="133"/>
    </location>
</feature>
<feature type="compositionally biased region" description="Polar residues" evidence="1">
    <location>
        <begin position="104"/>
        <end position="127"/>
    </location>
</feature>
<dbReference type="EMBL" id="JAACJJ010000028">
    <property type="protein sequence ID" value="KAF5320902.1"/>
    <property type="molecule type" value="Genomic_DNA"/>
</dbReference>
<evidence type="ECO:0000256" key="1">
    <source>
        <dbReference type="SAM" id="MobiDB-lite"/>
    </source>
</evidence>
<organism evidence="2 3">
    <name type="scientific">Psilocybe cf. subviscida</name>
    <dbReference type="NCBI Taxonomy" id="2480587"/>
    <lineage>
        <taxon>Eukaryota</taxon>
        <taxon>Fungi</taxon>
        <taxon>Dikarya</taxon>
        <taxon>Basidiomycota</taxon>
        <taxon>Agaricomycotina</taxon>
        <taxon>Agaricomycetes</taxon>
        <taxon>Agaricomycetidae</taxon>
        <taxon>Agaricales</taxon>
        <taxon>Agaricineae</taxon>
        <taxon>Strophariaceae</taxon>
        <taxon>Psilocybe</taxon>
    </lineage>
</organism>
<dbReference type="AlphaFoldDB" id="A0A8H5BEV0"/>